<dbReference type="Gene3D" id="1.10.10.10">
    <property type="entry name" value="Winged helix-like DNA-binding domain superfamily/Winged helix DNA-binding domain"/>
    <property type="match status" value="1"/>
</dbReference>
<dbReference type="Pfam" id="PF20803">
    <property type="entry name" value="PaaX_M"/>
    <property type="match status" value="1"/>
</dbReference>
<dbReference type="PANTHER" id="PTHR30319:SF1">
    <property type="entry name" value="TRANSCRIPTIONAL REPRESSOR PAAX"/>
    <property type="match status" value="1"/>
</dbReference>
<sequence length="278" mass="30291">MSTERPAIAPRTIVEALLPAEGPVALALIHDTANAAGVEDQPLRLCVRRMAAAGEILRIGRGRGGSIALTEAGRARLRADRRALALALAQDRGLALWDGRWRLLAASAPEAERGARDLIRRTLLGAGAAAVSTGLFVSPHDLGGLLDAEHEARLVRATATEIEVGGESDPLRLVETLWPRKATVAGYAQLERMLEERAPAHGARPEDILVAQLRLAEALERALRPDPLIPPELRGDGWAPARVRREWRRRWATLTRRLPDELLYRGWLPPWTADAADG</sequence>
<organism evidence="2 3">
    <name type="scientific">Leucobacter weissii</name>
    <dbReference type="NCBI Taxonomy" id="1983706"/>
    <lineage>
        <taxon>Bacteria</taxon>
        <taxon>Bacillati</taxon>
        <taxon>Actinomycetota</taxon>
        <taxon>Actinomycetes</taxon>
        <taxon>Micrococcales</taxon>
        <taxon>Microbacteriaceae</taxon>
        <taxon>Leucobacter</taxon>
    </lineage>
</organism>
<dbReference type="InterPro" id="IPR036388">
    <property type="entry name" value="WH-like_DNA-bd_sf"/>
</dbReference>
<comment type="caution">
    <text evidence="2">The sequence shown here is derived from an EMBL/GenBank/DDBJ whole genome shotgun (WGS) entry which is preliminary data.</text>
</comment>
<dbReference type="InterPro" id="IPR048846">
    <property type="entry name" value="PaaX-like_central"/>
</dbReference>
<evidence type="ECO:0000313" key="2">
    <source>
        <dbReference type="EMBL" id="MBO1902193.1"/>
    </source>
</evidence>
<dbReference type="EMBL" id="JAGDYM010000010">
    <property type="protein sequence ID" value="MBO1902193.1"/>
    <property type="molecule type" value="Genomic_DNA"/>
</dbReference>
<dbReference type="Proteomes" id="UP000664382">
    <property type="component" value="Unassembled WGS sequence"/>
</dbReference>
<evidence type="ECO:0000313" key="3">
    <source>
        <dbReference type="Proteomes" id="UP000664382"/>
    </source>
</evidence>
<gene>
    <name evidence="2" type="ORF">J4H92_09565</name>
</gene>
<feature type="domain" description="Transcriptional repressor PaaX-like central Cas2-like" evidence="1">
    <location>
        <begin position="97"/>
        <end position="151"/>
    </location>
</feature>
<dbReference type="GO" id="GO:0006351">
    <property type="term" value="P:DNA-templated transcription"/>
    <property type="evidence" value="ECO:0007669"/>
    <property type="project" value="TreeGrafter"/>
</dbReference>
<dbReference type="AlphaFoldDB" id="A0A939MJN7"/>
<dbReference type="RefSeq" id="WP_208097949.1">
    <property type="nucleotide sequence ID" value="NZ_JAGDYM010000010.1"/>
</dbReference>
<dbReference type="PANTHER" id="PTHR30319">
    <property type="entry name" value="PHENYLACETIC ACID REGULATOR-RELATED TRANSCRIPTIONAL REPRESSOR"/>
    <property type="match status" value="1"/>
</dbReference>
<reference evidence="2" key="1">
    <citation type="submission" date="2021-03" db="EMBL/GenBank/DDBJ databases">
        <title>Leucobacter chromiisoli sp. nov., isolated from chromium-containing soil of chemical plant.</title>
        <authorList>
            <person name="Xu Z."/>
        </authorList>
    </citation>
    <scope>NUCLEOTIDE SEQUENCE</scope>
    <source>
        <strain evidence="2">S27</strain>
    </source>
</reference>
<dbReference type="Gene3D" id="3.30.70.2650">
    <property type="match status" value="1"/>
</dbReference>
<evidence type="ECO:0000259" key="1">
    <source>
        <dbReference type="Pfam" id="PF20803"/>
    </source>
</evidence>
<accession>A0A939MJN7</accession>
<keyword evidence="3" id="KW-1185">Reference proteome</keyword>
<proteinExistence type="predicted"/>
<name>A0A939MJN7_9MICO</name>
<protein>
    <submittedName>
        <fullName evidence="2">PaaX family transcriptional regulator</fullName>
    </submittedName>
</protein>